<dbReference type="SUPFAM" id="SSF50156">
    <property type="entry name" value="PDZ domain-like"/>
    <property type="match status" value="1"/>
</dbReference>
<keyword evidence="4" id="KW-0472">Membrane</keyword>
<dbReference type="Gene3D" id="2.40.10.120">
    <property type="match status" value="1"/>
</dbReference>
<dbReference type="AlphaFoldDB" id="A0A0C1ZN07"/>
<dbReference type="InterPro" id="IPR036034">
    <property type="entry name" value="PDZ_sf"/>
</dbReference>
<comment type="similarity">
    <text evidence="1">Belongs to the peptidase S1C family.</text>
</comment>
<proteinExistence type="inferred from homology"/>
<dbReference type="GO" id="GO:0004252">
    <property type="term" value="F:serine-type endopeptidase activity"/>
    <property type="evidence" value="ECO:0007669"/>
    <property type="project" value="InterPro"/>
</dbReference>
<evidence type="ECO:0000256" key="3">
    <source>
        <dbReference type="ARBA" id="ARBA00022801"/>
    </source>
</evidence>
<keyword evidence="4" id="KW-0812">Transmembrane</keyword>
<comment type="caution">
    <text evidence="6">The sequence shown here is derived from an EMBL/GenBank/DDBJ whole genome shotgun (WGS) entry which is preliminary data.</text>
</comment>
<evidence type="ECO:0000259" key="5">
    <source>
        <dbReference type="PROSITE" id="PS50106"/>
    </source>
</evidence>
<evidence type="ECO:0000256" key="4">
    <source>
        <dbReference type="SAM" id="Phobius"/>
    </source>
</evidence>
<keyword evidence="4" id="KW-1133">Transmembrane helix</keyword>
<dbReference type="EMBL" id="JMCC02000129">
    <property type="protein sequence ID" value="KIG12473.1"/>
    <property type="molecule type" value="Genomic_DNA"/>
</dbReference>
<keyword evidence="3" id="KW-0378">Hydrolase</keyword>
<evidence type="ECO:0000256" key="1">
    <source>
        <dbReference type="ARBA" id="ARBA00010541"/>
    </source>
</evidence>
<dbReference type="PANTHER" id="PTHR22939:SF129">
    <property type="entry name" value="SERINE PROTEASE HTRA2, MITOCHONDRIAL"/>
    <property type="match status" value="1"/>
</dbReference>
<dbReference type="InterPro" id="IPR001478">
    <property type="entry name" value="PDZ"/>
</dbReference>
<dbReference type="PROSITE" id="PS50106">
    <property type="entry name" value="PDZ"/>
    <property type="match status" value="1"/>
</dbReference>
<dbReference type="Proteomes" id="UP000031599">
    <property type="component" value="Unassembled WGS sequence"/>
</dbReference>
<dbReference type="Gene3D" id="2.30.42.10">
    <property type="match status" value="1"/>
</dbReference>
<feature type="domain" description="PDZ" evidence="5">
    <location>
        <begin position="293"/>
        <end position="363"/>
    </location>
</feature>
<reference evidence="6 7" key="1">
    <citation type="submission" date="2014-12" db="EMBL/GenBank/DDBJ databases">
        <title>Genome assembly of Enhygromyxa salina DSM 15201.</title>
        <authorList>
            <person name="Sharma G."/>
            <person name="Subramanian S."/>
        </authorList>
    </citation>
    <scope>NUCLEOTIDE SEQUENCE [LARGE SCALE GENOMIC DNA]</scope>
    <source>
        <strain evidence="6 7">DSM 15201</strain>
    </source>
</reference>
<evidence type="ECO:0000313" key="6">
    <source>
        <dbReference type="EMBL" id="KIG12473.1"/>
    </source>
</evidence>
<dbReference type="SUPFAM" id="SSF50494">
    <property type="entry name" value="Trypsin-like serine proteases"/>
    <property type="match status" value="1"/>
</dbReference>
<dbReference type="PRINTS" id="PR00834">
    <property type="entry name" value="PROTEASES2C"/>
</dbReference>
<gene>
    <name evidence="6" type="ORF">DB30_01332</name>
</gene>
<name>A0A0C1ZN07_9BACT</name>
<sequence length="514" mass="54077">MASMASSERDGHPFWVAMGAAFVGTLLGGGAVWLALQSRLDAVEAEVARGRMVQLPVQVSEAPEPVEPIDSIDPAANVPAVSDAPPDPGDSSLVRAVERTRDSVVTIELAGKPSGSGVVYDANGKLLTNYHVIERVLGGRGGQLVLGDAAAAKAISVRFVDGRVRAATVLAADPDEDVAILSLLREREEERFDAAPLGYSASLRLGEQVFAIGSPVGFEGTIATGIISAVERTGVLGNRTLPVVQLDAAINFGNSGGPLFNLAGEIVGITTARSSRGEGIGFAIPIDHIRLFLRALERGMRGRSGVIGVVIDQRREIAKQIAPLGYHSGVAIAEVDPERAAALGGMKANDVIVTIRGRRHDEIDASEAGRAAFAQLVGDTIRALLPGETLVVEVVRDGELVELEIVVEAASIERQARIDAELLLGLHLTPEGDEATIVQPVRGAPIAHVPGVHVLAGARIVSLFGYPVENVQQLGERLSMLRTWSVTGRRRSIAIGFETADGRSLLANNYPLAK</sequence>
<feature type="transmembrane region" description="Helical" evidence="4">
    <location>
        <begin position="12"/>
        <end position="36"/>
    </location>
</feature>
<dbReference type="PANTHER" id="PTHR22939">
    <property type="entry name" value="SERINE PROTEASE FAMILY S1C HTRA-RELATED"/>
    <property type="match status" value="1"/>
</dbReference>
<protein>
    <submittedName>
        <fullName evidence="6">HtrA protease/chaperone protein</fullName>
    </submittedName>
</protein>
<accession>A0A0C1ZN07</accession>
<dbReference type="GO" id="GO:0006508">
    <property type="term" value="P:proteolysis"/>
    <property type="evidence" value="ECO:0007669"/>
    <property type="project" value="UniProtKB-KW"/>
</dbReference>
<evidence type="ECO:0000256" key="2">
    <source>
        <dbReference type="ARBA" id="ARBA00022670"/>
    </source>
</evidence>
<dbReference type="Pfam" id="PF13365">
    <property type="entry name" value="Trypsin_2"/>
    <property type="match status" value="1"/>
</dbReference>
<evidence type="ECO:0000313" key="7">
    <source>
        <dbReference type="Proteomes" id="UP000031599"/>
    </source>
</evidence>
<dbReference type="InterPro" id="IPR001940">
    <property type="entry name" value="Peptidase_S1C"/>
</dbReference>
<organism evidence="6 7">
    <name type="scientific">Enhygromyxa salina</name>
    <dbReference type="NCBI Taxonomy" id="215803"/>
    <lineage>
        <taxon>Bacteria</taxon>
        <taxon>Pseudomonadati</taxon>
        <taxon>Myxococcota</taxon>
        <taxon>Polyangia</taxon>
        <taxon>Nannocystales</taxon>
        <taxon>Nannocystaceae</taxon>
        <taxon>Enhygromyxa</taxon>
    </lineage>
</organism>
<dbReference type="InterPro" id="IPR009003">
    <property type="entry name" value="Peptidase_S1_PA"/>
</dbReference>
<keyword evidence="2 6" id="KW-0645">Protease</keyword>